<dbReference type="Pfam" id="PF19884">
    <property type="entry name" value="DUF6357"/>
    <property type="match status" value="1"/>
</dbReference>
<evidence type="ECO:0000313" key="2">
    <source>
        <dbReference type="Proteomes" id="UP000198662"/>
    </source>
</evidence>
<sequence length="409" mass="45408">MSELVFRRADGWMPKAVRVNGELRLEVVGGADANHDPRVFTFPIDDAHLAVIRHDLLRHLLLWGMLAPLCDAAGTRGPLDEAAAIALLGPILFGTPEALDARCRNHRSVEYQLIAHGADIDLLERGELVAASRSLTETPDPQRVQEYDADRRRAERGVRLTPLDTAILKFTGQYLHGATIPRRLPDAVDPDLLPQVMRVVFTAERTATTMGIARDPRRGRRGTDRDDWHRMENAVAEAVRRAHPALADDAVRTVTFLMCAEAAHRARTTPEDGTSADRPLVFTDDKDATFTWTPADPRPTTTAFWDFVADHYAGDNEVFTIEDEAAGEGIQLHLYADTAARITTPIPGEDPQYQVEYALIDGLRGYRDLVAAFIKEGCPALDPFGPWTTDVEAFETARRHRDADAKPSR</sequence>
<dbReference type="AlphaFoldDB" id="A0A1G9DEC9"/>
<dbReference type="RefSeq" id="WP_091043198.1">
    <property type="nucleotide sequence ID" value="NZ_FNGF01000001.1"/>
</dbReference>
<accession>A0A1G9DEC9</accession>
<dbReference type="Proteomes" id="UP000198662">
    <property type="component" value="Unassembled WGS sequence"/>
</dbReference>
<protein>
    <recommendedName>
        <fullName evidence="3">CchlT</fullName>
    </recommendedName>
</protein>
<organism evidence="1 2">
    <name type="scientific">Glycomyces sambucus</name>
    <dbReference type="NCBI Taxonomy" id="380244"/>
    <lineage>
        <taxon>Bacteria</taxon>
        <taxon>Bacillati</taxon>
        <taxon>Actinomycetota</taxon>
        <taxon>Actinomycetes</taxon>
        <taxon>Glycomycetales</taxon>
        <taxon>Glycomycetaceae</taxon>
        <taxon>Glycomyces</taxon>
    </lineage>
</organism>
<dbReference type="OrthoDB" id="3698435at2"/>
<name>A0A1G9DEC9_9ACTN</name>
<evidence type="ECO:0000313" key="1">
    <source>
        <dbReference type="EMBL" id="SDK62222.1"/>
    </source>
</evidence>
<gene>
    <name evidence="1" type="ORF">SAMN05216298_0841</name>
</gene>
<reference evidence="2" key="1">
    <citation type="submission" date="2016-10" db="EMBL/GenBank/DDBJ databases">
        <authorList>
            <person name="Varghese N."/>
            <person name="Submissions S."/>
        </authorList>
    </citation>
    <scope>NUCLEOTIDE SEQUENCE [LARGE SCALE GENOMIC DNA]</scope>
    <source>
        <strain evidence="2">CGMCC 4.3147</strain>
    </source>
</reference>
<dbReference type="InterPro" id="IPR045937">
    <property type="entry name" value="DUF6357"/>
</dbReference>
<dbReference type="STRING" id="380244.SAMN05216298_0841"/>
<dbReference type="EMBL" id="FNGF01000001">
    <property type="protein sequence ID" value="SDK62222.1"/>
    <property type="molecule type" value="Genomic_DNA"/>
</dbReference>
<evidence type="ECO:0008006" key="3">
    <source>
        <dbReference type="Google" id="ProtNLM"/>
    </source>
</evidence>
<keyword evidence="2" id="KW-1185">Reference proteome</keyword>
<proteinExistence type="predicted"/>